<dbReference type="SUPFAM" id="SSF52833">
    <property type="entry name" value="Thioredoxin-like"/>
    <property type="match status" value="1"/>
</dbReference>
<proteinExistence type="predicted"/>
<evidence type="ECO:0000313" key="2">
    <source>
        <dbReference type="Proteomes" id="UP000807342"/>
    </source>
</evidence>
<dbReference type="CDD" id="cd02970">
    <property type="entry name" value="PRX_like2"/>
    <property type="match status" value="1"/>
</dbReference>
<gene>
    <name evidence="1" type="ORF">P691DRAFT_734467</name>
</gene>
<evidence type="ECO:0000313" key="1">
    <source>
        <dbReference type="EMBL" id="KAF9445750.1"/>
    </source>
</evidence>
<dbReference type="EMBL" id="MU151283">
    <property type="protein sequence ID" value="KAF9445750.1"/>
    <property type="molecule type" value="Genomic_DNA"/>
</dbReference>
<name>A0A9P6C1K4_9AGAR</name>
<dbReference type="Pfam" id="PF13911">
    <property type="entry name" value="AhpC-TSA_2"/>
    <property type="match status" value="1"/>
</dbReference>
<dbReference type="OrthoDB" id="40334at2759"/>
<sequence length="202" mass="22105">MADLRHVPTEEELKVASVLNVIDSKGQNVSFGSIYATQKTTVVFIRHFFCGRCQEYVEELAKVTQETLESSDVKIVVIGCGNWQPIEGYAQQTGFTGPIYADPSRKVYHALGMNIERLAVTPASEKKRSYLRKNAVVGALLSSWRGPIKNPGLIGKQGNLSQLGGDFVFGPGNTCSFASRMQHTEDHVEVQDLLKAAGISES</sequence>
<dbReference type="PANTHER" id="PTHR28630">
    <property type="match status" value="1"/>
</dbReference>
<dbReference type="PANTHER" id="PTHR28630:SF3">
    <property type="entry name" value="PEROXIREDOXIN-LIKE 2C"/>
    <property type="match status" value="1"/>
</dbReference>
<reference evidence="1" key="1">
    <citation type="submission" date="2020-11" db="EMBL/GenBank/DDBJ databases">
        <authorList>
            <consortium name="DOE Joint Genome Institute"/>
            <person name="Ahrendt S."/>
            <person name="Riley R."/>
            <person name="Andreopoulos W."/>
            <person name="Labutti K."/>
            <person name="Pangilinan J."/>
            <person name="Ruiz-Duenas F.J."/>
            <person name="Barrasa J.M."/>
            <person name="Sanchez-Garcia M."/>
            <person name="Camarero S."/>
            <person name="Miyauchi S."/>
            <person name="Serrano A."/>
            <person name="Linde D."/>
            <person name="Babiker R."/>
            <person name="Drula E."/>
            <person name="Ayuso-Fernandez I."/>
            <person name="Pacheco R."/>
            <person name="Padilla G."/>
            <person name="Ferreira P."/>
            <person name="Barriuso J."/>
            <person name="Kellner H."/>
            <person name="Castanera R."/>
            <person name="Alfaro M."/>
            <person name="Ramirez L."/>
            <person name="Pisabarro A.G."/>
            <person name="Kuo A."/>
            <person name="Tritt A."/>
            <person name="Lipzen A."/>
            <person name="He G."/>
            <person name="Yan M."/>
            <person name="Ng V."/>
            <person name="Cullen D."/>
            <person name="Martin F."/>
            <person name="Rosso M.-N."/>
            <person name="Henrissat B."/>
            <person name="Hibbett D."/>
            <person name="Martinez A.T."/>
            <person name="Grigoriev I.V."/>
        </authorList>
    </citation>
    <scope>NUCLEOTIDE SEQUENCE</scope>
    <source>
        <strain evidence="1">MF-IS2</strain>
    </source>
</reference>
<dbReference type="InterPro" id="IPR036249">
    <property type="entry name" value="Thioredoxin-like_sf"/>
</dbReference>
<comment type="caution">
    <text evidence="1">The sequence shown here is derived from an EMBL/GenBank/DDBJ whole genome shotgun (WGS) entry which is preliminary data.</text>
</comment>
<protein>
    <submittedName>
        <fullName evidence="1">Uncharacterized protein</fullName>
    </submittedName>
</protein>
<dbReference type="InterPro" id="IPR032801">
    <property type="entry name" value="PXL2A/B/C"/>
</dbReference>
<organism evidence="1 2">
    <name type="scientific">Macrolepiota fuliginosa MF-IS2</name>
    <dbReference type="NCBI Taxonomy" id="1400762"/>
    <lineage>
        <taxon>Eukaryota</taxon>
        <taxon>Fungi</taxon>
        <taxon>Dikarya</taxon>
        <taxon>Basidiomycota</taxon>
        <taxon>Agaricomycotina</taxon>
        <taxon>Agaricomycetes</taxon>
        <taxon>Agaricomycetidae</taxon>
        <taxon>Agaricales</taxon>
        <taxon>Agaricineae</taxon>
        <taxon>Agaricaceae</taxon>
        <taxon>Macrolepiota</taxon>
    </lineage>
</organism>
<dbReference type="Gene3D" id="3.40.30.10">
    <property type="entry name" value="Glutaredoxin"/>
    <property type="match status" value="1"/>
</dbReference>
<accession>A0A9P6C1K4</accession>
<dbReference type="Proteomes" id="UP000807342">
    <property type="component" value="Unassembled WGS sequence"/>
</dbReference>
<keyword evidence="2" id="KW-1185">Reference proteome</keyword>
<dbReference type="AlphaFoldDB" id="A0A9P6C1K4"/>